<evidence type="ECO:0000313" key="2">
    <source>
        <dbReference type="EMBL" id="HEV09164.1"/>
    </source>
</evidence>
<name>A0A831YDN6_9AQUI</name>
<evidence type="ECO:0000256" key="1">
    <source>
        <dbReference type="SAM" id="Coils"/>
    </source>
</evidence>
<keyword evidence="1" id="KW-0175">Coiled coil</keyword>
<reference evidence="2" key="1">
    <citation type="journal article" date="2020" name="mSystems">
        <title>Genome- and Community-Level Interaction Insights into Carbon Utilization and Element Cycling Functions of Hydrothermarchaeota in Hydrothermal Sediment.</title>
        <authorList>
            <person name="Zhou Z."/>
            <person name="Liu Y."/>
            <person name="Xu W."/>
            <person name="Pan J."/>
            <person name="Luo Z.H."/>
            <person name="Li M."/>
        </authorList>
    </citation>
    <scope>NUCLEOTIDE SEQUENCE [LARGE SCALE GENOMIC DNA]</scope>
    <source>
        <strain evidence="2">SpSt-1257</strain>
    </source>
</reference>
<dbReference type="GO" id="GO:0042597">
    <property type="term" value="C:periplasmic space"/>
    <property type="evidence" value="ECO:0007669"/>
    <property type="project" value="InterPro"/>
</dbReference>
<dbReference type="Proteomes" id="UP000885621">
    <property type="component" value="Unassembled WGS sequence"/>
</dbReference>
<comment type="caution">
    <text evidence="2">The sequence shown here is derived from an EMBL/GenBank/DDBJ whole genome shotgun (WGS) entry which is preliminary data.</text>
</comment>
<evidence type="ECO:0008006" key="3">
    <source>
        <dbReference type="Google" id="ProtNLM"/>
    </source>
</evidence>
<sequence length="140" mass="16441">MKKAIAGIITAAILVGTTYADVNKTQSKEYNGLEKLKNELNLTDQQIQQLKEIKKEESKEMRNFMMKDFKNPFVEATKNGNFDKEVFKNTVVENAKKGSEIKAKYIEKILAILNEEQKNKFIKIMQEKFERMHEKMEKRF</sequence>
<gene>
    <name evidence="2" type="ORF">ENO34_02045</name>
</gene>
<dbReference type="Pfam" id="PF07813">
    <property type="entry name" value="LTXXQ"/>
    <property type="match status" value="1"/>
</dbReference>
<proteinExistence type="predicted"/>
<dbReference type="InterPro" id="IPR012899">
    <property type="entry name" value="LTXXQ"/>
</dbReference>
<organism evidence="2">
    <name type="scientific">Sulfurihydrogenibium azorense</name>
    <dbReference type="NCBI Taxonomy" id="309806"/>
    <lineage>
        <taxon>Bacteria</taxon>
        <taxon>Pseudomonadati</taxon>
        <taxon>Aquificota</taxon>
        <taxon>Aquificia</taxon>
        <taxon>Aquificales</taxon>
        <taxon>Hydrogenothermaceae</taxon>
        <taxon>Sulfurihydrogenibium</taxon>
    </lineage>
</organism>
<dbReference type="EMBL" id="DSFC01000117">
    <property type="protein sequence ID" value="HEV09164.1"/>
    <property type="molecule type" value="Genomic_DNA"/>
</dbReference>
<feature type="coiled-coil region" evidence="1">
    <location>
        <begin position="33"/>
        <end position="67"/>
    </location>
</feature>
<protein>
    <recommendedName>
        <fullName evidence="3">LTXXQ motif family protein</fullName>
    </recommendedName>
</protein>
<dbReference type="Gene3D" id="1.20.120.1490">
    <property type="match status" value="1"/>
</dbReference>
<accession>A0A831YDN6</accession>
<dbReference type="AlphaFoldDB" id="A0A831YDN6"/>